<dbReference type="EC" id="2.3.2.13" evidence="6"/>
<feature type="binding site" evidence="9">
    <location>
        <position position="460"/>
    </location>
    <ligand>
        <name>Ca(2+)</name>
        <dbReference type="ChEBI" id="CHEBI:29108"/>
    </ligand>
</feature>
<reference evidence="11" key="1">
    <citation type="submission" date="2021-12" db="EMBL/GenBank/DDBJ databases">
        <authorList>
            <person name="Martin H S."/>
        </authorList>
    </citation>
    <scope>NUCLEOTIDE SEQUENCE</scope>
</reference>
<dbReference type="InterPro" id="IPR001102">
    <property type="entry name" value="Transglutaminase_N"/>
</dbReference>
<keyword evidence="3 9" id="KW-0479">Metal-binding</keyword>
<dbReference type="InterPro" id="IPR013783">
    <property type="entry name" value="Ig-like_fold"/>
</dbReference>
<dbReference type="SUPFAM" id="SSF54001">
    <property type="entry name" value="Cysteine proteinases"/>
    <property type="match status" value="1"/>
</dbReference>
<evidence type="ECO:0000256" key="6">
    <source>
        <dbReference type="ARBA" id="ARBA00024222"/>
    </source>
</evidence>
<dbReference type="FunFam" id="2.60.40.10:FF:000171">
    <property type="entry name" value="protein-glutamine gamma-glutamyltransferase 6"/>
    <property type="match status" value="1"/>
</dbReference>
<comment type="cofactor">
    <cofactor evidence="9">
        <name>Ca(2+)</name>
        <dbReference type="ChEBI" id="CHEBI:29108"/>
    </cofactor>
    <text evidence="9">Binds 1 Ca(2+) ion per subunit.</text>
</comment>
<dbReference type="InterPro" id="IPR036985">
    <property type="entry name" value="Transglutaminase-like_sf"/>
</dbReference>
<dbReference type="Gene3D" id="2.60.40.10">
    <property type="entry name" value="Immunoglobulins"/>
    <property type="match status" value="3"/>
</dbReference>
<feature type="binding site" evidence="9">
    <location>
        <position position="465"/>
    </location>
    <ligand>
        <name>Ca(2+)</name>
        <dbReference type="ChEBI" id="CHEBI:29108"/>
    </ligand>
</feature>
<organism evidence="11 12">
    <name type="scientific">Brenthis ino</name>
    <name type="common">lesser marbled fritillary</name>
    <dbReference type="NCBI Taxonomy" id="405034"/>
    <lineage>
        <taxon>Eukaryota</taxon>
        <taxon>Metazoa</taxon>
        <taxon>Ecdysozoa</taxon>
        <taxon>Arthropoda</taxon>
        <taxon>Hexapoda</taxon>
        <taxon>Insecta</taxon>
        <taxon>Pterygota</taxon>
        <taxon>Neoptera</taxon>
        <taxon>Endopterygota</taxon>
        <taxon>Lepidoptera</taxon>
        <taxon>Glossata</taxon>
        <taxon>Ditrysia</taxon>
        <taxon>Papilionoidea</taxon>
        <taxon>Nymphalidae</taxon>
        <taxon>Heliconiinae</taxon>
        <taxon>Argynnini</taxon>
        <taxon>Brenthis</taxon>
    </lineage>
</organism>
<dbReference type="SMART" id="SM00460">
    <property type="entry name" value="TGc"/>
    <property type="match status" value="1"/>
</dbReference>
<evidence type="ECO:0000256" key="1">
    <source>
        <dbReference type="ARBA" id="ARBA00005968"/>
    </source>
</evidence>
<dbReference type="InterPro" id="IPR002931">
    <property type="entry name" value="Transglutaminase-like"/>
</dbReference>
<feature type="non-terminal residue" evidence="11">
    <location>
        <position position="706"/>
    </location>
</feature>
<protein>
    <recommendedName>
        <fullName evidence="6">protein-glutamine gamma-glutamyltransferase</fullName>
        <ecNumber evidence="6">2.3.2.13</ecNumber>
    </recommendedName>
</protein>
<evidence type="ECO:0000256" key="5">
    <source>
        <dbReference type="ARBA" id="ARBA00023315"/>
    </source>
</evidence>
<dbReference type="InterPro" id="IPR050779">
    <property type="entry name" value="Transglutaminase"/>
</dbReference>
<evidence type="ECO:0000256" key="9">
    <source>
        <dbReference type="PIRSR" id="PIRSR000459-2"/>
    </source>
</evidence>
<dbReference type="SUPFAM" id="SSF81296">
    <property type="entry name" value="E set domains"/>
    <property type="match status" value="1"/>
</dbReference>
<dbReference type="Pfam" id="PF01841">
    <property type="entry name" value="Transglut_core"/>
    <property type="match status" value="1"/>
</dbReference>
<dbReference type="Proteomes" id="UP000838878">
    <property type="component" value="Chromosome 4"/>
</dbReference>
<dbReference type="PANTHER" id="PTHR11590:SF40">
    <property type="entry name" value="HEMOCYTE PROTEIN-GLUTAMINE GAMMA-GLUTAMYLTRANSFERASE-LIKE PROTEIN"/>
    <property type="match status" value="1"/>
</dbReference>
<feature type="binding site" evidence="9">
    <location>
        <position position="405"/>
    </location>
    <ligand>
        <name>Ca(2+)</name>
        <dbReference type="ChEBI" id="CHEBI:29108"/>
    </ligand>
</feature>
<dbReference type="SUPFAM" id="SSF49309">
    <property type="entry name" value="Transglutaminase, two C-terminal domains"/>
    <property type="match status" value="2"/>
</dbReference>
<feature type="binding site" evidence="9">
    <location>
        <position position="403"/>
    </location>
    <ligand>
        <name>Ca(2+)</name>
        <dbReference type="ChEBI" id="CHEBI:29108"/>
    </ligand>
</feature>
<keyword evidence="2" id="KW-0808">Transferase</keyword>
<dbReference type="GO" id="GO:0003810">
    <property type="term" value="F:protein-glutamine gamma-glutamyltransferase activity"/>
    <property type="evidence" value="ECO:0007669"/>
    <property type="project" value="UniProtKB-EC"/>
</dbReference>
<dbReference type="PIRSF" id="PIRSF000459">
    <property type="entry name" value="TGM_EBP42"/>
    <property type="match status" value="1"/>
</dbReference>
<evidence type="ECO:0000313" key="11">
    <source>
        <dbReference type="EMBL" id="CAH0724210.1"/>
    </source>
</evidence>
<dbReference type="InterPro" id="IPR014756">
    <property type="entry name" value="Ig_E-set"/>
</dbReference>
<sequence>MEPLVVDVVHFYPRENAQPHNTVKFEVVNDENPTTAIVRRGQPFNGVVRFTRPFDENEDTVQLVFTLGDKPQMDTQGSMFLKRDVLPDKYSWYAKIVDVQGDTVSFEVSTPVNVPVGCWALRVVTRLKSYQAREVYDYDQDLFILFNPWNPDDQTYMEDADLLQEYVLNDVGKVWVGPIKTTRGKPWFYGQFDAVVLPACMFMLDRAEMPFNHRSDPVKVARVISRIVNSNDDAGVLVGRWDGNYEDGTAPSEWTGSVDILAQYLETQQEVPYGQCWVFAGVVTTVCRALGIPSRVVSNLVSAHDANSSLTVDKYYTETMEELDFDPNNPQGADSIWNYHVWNDVWMTRPDLPPGYGGWQAIDATPQETSSGQYQCGPAPLEAIKQGVVGLNHDVEFMLASVNADLMRWRRDPESETGYSMVDTNNYHIGRMVLTKKPYVFDPLGDEDRQDITGEYKHREGTASERLALMNGVRYSERAKRYYSVASNLSNDVSFKLRDIDSVPIGKEFRVIVDIDNNNSTEGRNIKAALTVTSVFYNGVRAEVVKKIEGKIFVGPQKHEQVSILVQADDYLPKLVEYCNMKISAMAIVDDTKQSWADDDDFQVLKPNISIKFNEDLIIGQPATALLSFVNPLDKPLTACEFRVTSSGIAGRTLRFAASDAAPHGQMTAELPVVPNKLGKINFVATFKSVELKDINGAASVEVFEG</sequence>
<dbReference type="FunFam" id="3.90.260.10:FF:000001">
    <property type="entry name" value="Protein-glutamine gamma-glutamyltransferase 2"/>
    <property type="match status" value="1"/>
</dbReference>
<feature type="active site" evidence="8">
    <location>
        <position position="340"/>
    </location>
</feature>
<dbReference type="InterPro" id="IPR038765">
    <property type="entry name" value="Papain-like_cys_pep_sf"/>
</dbReference>
<dbReference type="InterPro" id="IPR023608">
    <property type="entry name" value="Transglutaminase_animal"/>
</dbReference>
<gene>
    <name evidence="11" type="ORF">BINO364_LOCUS9952</name>
</gene>
<dbReference type="GO" id="GO:0046872">
    <property type="term" value="F:metal ion binding"/>
    <property type="evidence" value="ECO:0007669"/>
    <property type="project" value="UniProtKB-KW"/>
</dbReference>
<accession>A0A8J9VPH2</accession>
<dbReference type="AlphaFoldDB" id="A0A8J9VPH2"/>
<dbReference type="OrthoDB" id="437511at2759"/>
<dbReference type="InterPro" id="IPR008958">
    <property type="entry name" value="Transglutaminase_C"/>
</dbReference>
<feature type="active site" evidence="8">
    <location>
        <position position="363"/>
    </location>
</feature>
<keyword evidence="12" id="KW-1185">Reference proteome</keyword>
<name>A0A8J9VPH2_9NEOP</name>
<comment type="catalytic activity">
    <reaction evidence="7">
        <text>L-glutaminyl-[protein] + L-lysyl-[protein] = [protein]-L-lysyl-N(6)-5-L-glutamyl-[protein] + NH4(+)</text>
        <dbReference type="Rhea" id="RHEA:54816"/>
        <dbReference type="Rhea" id="RHEA-COMP:9752"/>
        <dbReference type="Rhea" id="RHEA-COMP:10207"/>
        <dbReference type="Rhea" id="RHEA-COMP:14005"/>
        <dbReference type="ChEBI" id="CHEBI:28938"/>
        <dbReference type="ChEBI" id="CHEBI:29969"/>
        <dbReference type="ChEBI" id="CHEBI:30011"/>
        <dbReference type="ChEBI" id="CHEBI:138370"/>
        <dbReference type="EC" id="2.3.2.13"/>
    </reaction>
</comment>
<evidence type="ECO:0000256" key="2">
    <source>
        <dbReference type="ARBA" id="ARBA00022679"/>
    </source>
</evidence>
<evidence type="ECO:0000256" key="8">
    <source>
        <dbReference type="PIRSR" id="PIRSR000459-1"/>
    </source>
</evidence>
<dbReference type="InterPro" id="IPR013808">
    <property type="entry name" value="Transglutaminase_AS"/>
</dbReference>
<comment type="similarity">
    <text evidence="1">Belongs to the transglutaminase superfamily. Transglutaminase family.</text>
</comment>
<keyword evidence="5" id="KW-0012">Acyltransferase</keyword>
<keyword evidence="4 9" id="KW-0106">Calcium</keyword>
<evidence type="ECO:0000256" key="7">
    <source>
        <dbReference type="ARBA" id="ARBA00051843"/>
    </source>
</evidence>
<dbReference type="Pfam" id="PF00927">
    <property type="entry name" value="Transglut_C"/>
    <property type="match status" value="2"/>
</dbReference>
<feature type="active site" evidence="8">
    <location>
        <position position="276"/>
    </location>
</feature>
<dbReference type="InterPro" id="IPR036238">
    <property type="entry name" value="Transglutaminase_C_sf"/>
</dbReference>
<evidence type="ECO:0000256" key="4">
    <source>
        <dbReference type="ARBA" id="ARBA00022837"/>
    </source>
</evidence>
<proteinExistence type="inferred from homology"/>
<evidence type="ECO:0000259" key="10">
    <source>
        <dbReference type="SMART" id="SM00460"/>
    </source>
</evidence>
<dbReference type="EMBL" id="OV170224">
    <property type="protein sequence ID" value="CAH0724210.1"/>
    <property type="molecule type" value="Genomic_DNA"/>
</dbReference>
<feature type="domain" description="Transglutaminase-like" evidence="10">
    <location>
        <begin position="268"/>
        <end position="366"/>
    </location>
</feature>
<dbReference type="PROSITE" id="PS00547">
    <property type="entry name" value="TRANSGLUTAMINASES"/>
    <property type="match status" value="1"/>
</dbReference>
<evidence type="ECO:0000313" key="12">
    <source>
        <dbReference type="Proteomes" id="UP000838878"/>
    </source>
</evidence>
<dbReference type="Pfam" id="PF00868">
    <property type="entry name" value="Transglut_N"/>
    <property type="match status" value="1"/>
</dbReference>
<evidence type="ECO:0000256" key="3">
    <source>
        <dbReference type="ARBA" id="ARBA00022723"/>
    </source>
</evidence>
<dbReference type="PANTHER" id="PTHR11590">
    <property type="entry name" value="PROTEIN-GLUTAMINE GAMMA-GLUTAMYLTRANSFERASE"/>
    <property type="match status" value="1"/>
</dbReference>
<dbReference type="Gene3D" id="3.90.260.10">
    <property type="entry name" value="Transglutaminase-like"/>
    <property type="match status" value="1"/>
</dbReference>